<dbReference type="SUPFAM" id="SSF53448">
    <property type="entry name" value="Nucleotide-diphospho-sugar transferases"/>
    <property type="match status" value="1"/>
</dbReference>
<dbReference type="OrthoDB" id="10030358at2759"/>
<comment type="caution">
    <text evidence="2">The sequence shown here is derived from an EMBL/GenBank/DDBJ whole genome shotgun (WGS) entry which is preliminary data.</text>
</comment>
<proteinExistence type="predicted"/>
<name>A0A815Q576_ADIRI</name>
<reference evidence="2" key="1">
    <citation type="submission" date="2021-02" db="EMBL/GenBank/DDBJ databases">
        <authorList>
            <person name="Nowell W R."/>
        </authorList>
    </citation>
    <scope>NUCLEOTIDE SEQUENCE</scope>
</reference>
<evidence type="ECO:0000313" key="2">
    <source>
        <dbReference type="EMBL" id="CAF1458735.1"/>
    </source>
</evidence>
<organism evidence="2 3">
    <name type="scientific">Adineta ricciae</name>
    <name type="common">Rotifer</name>
    <dbReference type="NCBI Taxonomy" id="249248"/>
    <lineage>
        <taxon>Eukaryota</taxon>
        <taxon>Metazoa</taxon>
        <taxon>Spiralia</taxon>
        <taxon>Gnathifera</taxon>
        <taxon>Rotifera</taxon>
        <taxon>Eurotatoria</taxon>
        <taxon>Bdelloidea</taxon>
        <taxon>Adinetida</taxon>
        <taxon>Adinetidae</taxon>
        <taxon>Adineta</taxon>
    </lineage>
</organism>
<evidence type="ECO:0000256" key="1">
    <source>
        <dbReference type="SAM" id="Phobius"/>
    </source>
</evidence>
<feature type="transmembrane region" description="Helical" evidence="1">
    <location>
        <begin position="31"/>
        <end position="49"/>
    </location>
</feature>
<dbReference type="Gene3D" id="3.90.550.10">
    <property type="entry name" value="Spore Coat Polysaccharide Biosynthesis Protein SpsA, Chain A"/>
    <property type="match status" value="1"/>
</dbReference>
<evidence type="ECO:0000313" key="3">
    <source>
        <dbReference type="Proteomes" id="UP000663852"/>
    </source>
</evidence>
<keyword evidence="1" id="KW-0812">Transmembrane</keyword>
<keyword evidence="1" id="KW-0472">Membrane</keyword>
<dbReference type="EMBL" id="CAJNOJ010000467">
    <property type="protein sequence ID" value="CAF1458735.1"/>
    <property type="molecule type" value="Genomic_DNA"/>
</dbReference>
<keyword evidence="1" id="KW-1133">Transmembrane helix</keyword>
<dbReference type="Proteomes" id="UP000663852">
    <property type="component" value="Unassembled WGS sequence"/>
</dbReference>
<gene>
    <name evidence="2" type="ORF">EDS130_LOCUS40006</name>
</gene>
<accession>A0A815Q576</accession>
<sequence length="349" mass="41016">MNVSTTTYVLAHDALIKMKCSFGNVSTRSKLLYLTAITIVMICFGNYIINDTFIQENDYIQPRGVIATLIRSDNQSIFLAINMIHSVIKFHSAKTNLFYPIIIFHEESLSFHLQQYIISCTIRNNTHVNISFALVDFRTPIQPNNGSRLGKSIGYRMMCQFWTYDIFYHPAIMQGQYEYLMRMDADSYFSDQTGKDLFLYVDRQKLDYVYRATYSEPFTPMEPLLRHFLYDVTDVSDCIYNNFFIIRLKWFYESEPIQTFVNELVRDGLMLREYIGDGCAHAAMIKIDRQVRVRRITDIAYGHNYHVMPRRRNLKFLYVKDFEEELKTSCRCLIVLKDTSGTLTRIPVP</sequence>
<dbReference type="AlphaFoldDB" id="A0A815Q576"/>
<dbReference type="InterPro" id="IPR029044">
    <property type="entry name" value="Nucleotide-diphossugar_trans"/>
</dbReference>
<protein>
    <submittedName>
        <fullName evidence="2">Uncharacterized protein</fullName>
    </submittedName>
</protein>